<feature type="compositionally biased region" description="Basic residues" evidence="1">
    <location>
        <begin position="77"/>
        <end position="89"/>
    </location>
</feature>
<feature type="compositionally biased region" description="Basic and acidic residues" evidence="1">
    <location>
        <begin position="91"/>
        <end position="102"/>
    </location>
</feature>
<keyword evidence="4" id="KW-1185">Reference proteome</keyword>
<accession>A0A5J9W9M8</accession>
<dbReference type="AlphaFoldDB" id="A0A5J9W9M8"/>
<name>A0A5J9W9M8_9POAL</name>
<evidence type="ECO:0008006" key="5">
    <source>
        <dbReference type="Google" id="ProtNLM"/>
    </source>
</evidence>
<feature type="non-terminal residue" evidence="3">
    <location>
        <position position="1"/>
    </location>
</feature>
<dbReference type="Proteomes" id="UP000324897">
    <property type="component" value="Chromosome 5"/>
</dbReference>
<dbReference type="Gramene" id="TVU44617">
    <property type="protein sequence ID" value="TVU44617"/>
    <property type="gene ID" value="EJB05_04062"/>
</dbReference>
<keyword evidence="2" id="KW-0732">Signal</keyword>
<evidence type="ECO:0000256" key="1">
    <source>
        <dbReference type="SAM" id="MobiDB-lite"/>
    </source>
</evidence>
<evidence type="ECO:0000256" key="2">
    <source>
        <dbReference type="SAM" id="SignalP"/>
    </source>
</evidence>
<comment type="caution">
    <text evidence="3">The sequence shown here is derived from an EMBL/GenBank/DDBJ whole genome shotgun (WGS) entry which is preliminary data.</text>
</comment>
<gene>
    <name evidence="3" type="ORF">EJB05_04062</name>
</gene>
<proteinExistence type="predicted"/>
<reference evidence="3 4" key="1">
    <citation type="journal article" date="2019" name="Sci. Rep.">
        <title>A high-quality genome of Eragrostis curvula grass provides insights into Poaceae evolution and supports new strategies to enhance forage quality.</title>
        <authorList>
            <person name="Carballo J."/>
            <person name="Santos B.A.C.M."/>
            <person name="Zappacosta D."/>
            <person name="Garbus I."/>
            <person name="Selva J.P."/>
            <person name="Gallo C.A."/>
            <person name="Diaz A."/>
            <person name="Albertini E."/>
            <person name="Caccamo M."/>
            <person name="Echenique V."/>
        </authorList>
    </citation>
    <scope>NUCLEOTIDE SEQUENCE [LARGE SCALE GENOMIC DNA]</scope>
    <source>
        <strain evidence="4">cv. Victoria</strain>
        <tissue evidence="3">Leaf</tissue>
    </source>
</reference>
<sequence length="102" mass="11681">MLLCISFISTIFVRISGADLDRAQRRRSSALGVQSSTNRCGRPRTHMMLPCRWSRHGRAKLLHTDTGFCARLQPAHNRQRPHRLSKQVRCRQPDKFTVDGAP</sequence>
<feature type="region of interest" description="Disordered" evidence="1">
    <location>
        <begin position="73"/>
        <end position="102"/>
    </location>
</feature>
<evidence type="ECO:0000313" key="4">
    <source>
        <dbReference type="Proteomes" id="UP000324897"/>
    </source>
</evidence>
<evidence type="ECO:0000313" key="3">
    <source>
        <dbReference type="EMBL" id="TVU44617.1"/>
    </source>
</evidence>
<dbReference type="EMBL" id="RWGY01000004">
    <property type="protein sequence ID" value="TVU44617.1"/>
    <property type="molecule type" value="Genomic_DNA"/>
</dbReference>
<organism evidence="3 4">
    <name type="scientific">Eragrostis curvula</name>
    <name type="common">weeping love grass</name>
    <dbReference type="NCBI Taxonomy" id="38414"/>
    <lineage>
        <taxon>Eukaryota</taxon>
        <taxon>Viridiplantae</taxon>
        <taxon>Streptophyta</taxon>
        <taxon>Embryophyta</taxon>
        <taxon>Tracheophyta</taxon>
        <taxon>Spermatophyta</taxon>
        <taxon>Magnoliopsida</taxon>
        <taxon>Liliopsida</taxon>
        <taxon>Poales</taxon>
        <taxon>Poaceae</taxon>
        <taxon>PACMAD clade</taxon>
        <taxon>Chloridoideae</taxon>
        <taxon>Eragrostideae</taxon>
        <taxon>Eragrostidinae</taxon>
        <taxon>Eragrostis</taxon>
    </lineage>
</organism>
<feature type="chain" id="PRO_5023868286" description="Secreted protein" evidence="2">
    <location>
        <begin position="19"/>
        <end position="102"/>
    </location>
</feature>
<feature type="signal peptide" evidence="2">
    <location>
        <begin position="1"/>
        <end position="18"/>
    </location>
</feature>
<protein>
    <recommendedName>
        <fullName evidence="5">Secreted protein</fullName>
    </recommendedName>
</protein>